<accession>A0A8J3H0M8</accession>
<dbReference type="Pfam" id="PF20078">
    <property type="entry name" value="DUF6473"/>
    <property type="match status" value="1"/>
</dbReference>
<evidence type="ECO:0000313" key="3">
    <source>
        <dbReference type="Proteomes" id="UP000626220"/>
    </source>
</evidence>
<protein>
    <recommendedName>
        <fullName evidence="1">DUF6473 domain-containing protein</fullName>
    </recommendedName>
</protein>
<reference evidence="2" key="1">
    <citation type="journal article" date="2014" name="Int. J. Syst. Evol. Microbiol.">
        <title>Complete genome sequence of Corynebacterium casei LMG S-19264T (=DSM 44701T), isolated from a smear-ripened cheese.</title>
        <authorList>
            <consortium name="US DOE Joint Genome Institute (JGI-PGF)"/>
            <person name="Walter F."/>
            <person name="Albersmeier A."/>
            <person name="Kalinowski J."/>
            <person name="Ruckert C."/>
        </authorList>
    </citation>
    <scope>NUCLEOTIDE SEQUENCE</scope>
    <source>
        <strain evidence="2">KCTC 42650</strain>
    </source>
</reference>
<keyword evidence="3" id="KW-1185">Reference proteome</keyword>
<evidence type="ECO:0000313" key="2">
    <source>
        <dbReference type="EMBL" id="GHF68590.1"/>
    </source>
</evidence>
<reference evidence="2" key="2">
    <citation type="submission" date="2020-09" db="EMBL/GenBank/DDBJ databases">
        <authorList>
            <person name="Sun Q."/>
            <person name="Kim S."/>
        </authorList>
    </citation>
    <scope>NUCLEOTIDE SEQUENCE</scope>
    <source>
        <strain evidence="2">KCTC 42650</strain>
    </source>
</reference>
<dbReference type="Proteomes" id="UP000626220">
    <property type="component" value="Unassembled WGS sequence"/>
</dbReference>
<name>A0A8J3H0M8_9RHOB</name>
<sequence>MQYLGPSLRAGEMIAVDAMSFEFPGAMSPEVTYCQYGGSRLKCRGPARGLDAPYVAILGGVETFGRFVQTPFVEQLERDTGRICVNLGTANAGVDAWLGDAALVRVAAAAEMALIQLPGAQMLSNPFYRVHPRRNDRFLEPLPALRALCPGVDFTEFTFVNHMLTALAATSPEGFAEVRAALQSAWTARMEELLGHFPRPPVLLWLRYDTTPVNRAPSPLSQHPALVGAEMVEGLRPRAAHVVALDLATASAAHELKRMRFGAMQAPAAAQTIGPSAHRQVAQALLGVVPALE</sequence>
<organism evidence="2 3">
    <name type="scientific">Seohaeicola zhoushanensis</name>
    <dbReference type="NCBI Taxonomy" id="1569283"/>
    <lineage>
        <taxon>Bacteria</taxon>
        <taxon>Pseudomonadati</taxon>
        <taxon>Pseudomonadota</taxon>
        <taxon>Alphaproteobacteria</taxon>
        <taxon>Rhodobacterales</taxon>
        <taxon>Roseobacteraceae</taxon>
        <taxon>Seohaeicola</taxon>
    </lineage>
</organism>
<gene>
    <name evidence="2" type="ORF">GCM10017056_44670</name>
</gene>
<comment type="caution">
    <text evidence="2">The sequence shown here is derived from an EMBL/GenBank/DDBJ whole genome shotgun (WGS) entry which is preliminary data.</text>
</comment>
<proteinExistence type="predicted"/>
<evidence type="ECO:0000259" key="1">
    <source>
        <dbReference type="Pfam" id="PF20078"/>
    </source>
</evidence>
<feature type="domain" description="DUF6473" evidence="1">
    <location>
        <begin position="19"/>
        <end position="289"/>
    </location>
</feature>
<dbReference type="EMBL" id="BNCJ01000021">
    <property type="protein sequence ID" value="GHF68590.1"/>
    <property type="molecule type" value="Genomic_DNA"/>
</dbReference>
<dbReference type="AlphaFoldDB" id="A0A8J3H0M8"/>
<dbReference type="InterPro" id="IPR045524">
    <property type="entry name" value="DUF6473"/>
</dbReference>